<feature type="binding site" evidence="7 8">
    <location>
        <position position="12"/>
    </location>
    <ligand>
        <name>S-adenosyl-L-methionine</name>
        <dbReference type="ChEBI" id="CHEBI:59789"/>
    </ligand>
</feature>
<dbReference type="Gene3D" id="3.40.50.150">
    <property type="entry name" value="Vaccinia Virus protein VP39"/>
    <property type="match status" value="1"/>
</dbReference>
<feature type="binding site" evidence="7 8">
    <location>
        <position position="39"/>
    </location>
    <ligand>
        <name>S-adenosyl-L-methionine</name>
        <dbReference type="ChEBI" id="CHEBI:59789"/>
    </ligand>
</feature>
<protein>
    <recommendedName>
        <fullName evidence="7">Ribosomal RNA small subunit methyltransferase A</fullName>
        <ecNumber evidence="7">2.1.1.182</ecNumber>
    </recommendedName>
    <alternativeName>
        <fullName evidence="7">16S rRNA (adenine(1518)-N(6)/adenine(1519)-N(6))-dimethyltransferase</fullName>
    </alternativeName>
    <alternativeName>
        <fullName evidence="7">16S rRNA dimethyladenosine transferase</fullName>
    </alternativeName>
    <alternativeName>
        <fullName evidence="7">16S rRNA dimethylase</fullName>
    </alternativeName>
    <alternativeName>
        <fullName evidence="7">S-adenosylmethionine-6-N', N'-adenosyl(rRNA) dimethyltransferase</fullName>
    </alternativeName>
</protein>
<comment type="function">
    <text evidence="7">Specifically dimethylates two adjacent adenosines (A1518 and A1519) in the loop of a conserved hairpin near the 3'-end of 16S rRNA in the 30S particle. May play a critical role in biogenesis of 30S subunits.</text>
</comment>
<dbReference type="InterPro" id="IPR011530">
    <property type="entry name" value="rRNA_adenine_dimethylase"/>
</dbReference>
<keyword evidence="4 7" id="KW-0808">Transferase</keyword>
<evidence type="ECO:0000256" key="2">
    <source>
        <dbReference type="ARBA" id="ARBA00022552"/>
    </source>
</evidence>
<dbReference type="EC" id="2.1.1.182" evidence="7"/>
<evidence type="ECO:0000256" key="8">
    <source>
        <dbReference type="PROSITE-ProRule" id="PRU01026"/>
    </source>
</evidence>
<keyword evidence="5 7" id="KW-0949">S-adenosyl-L-methionine</keyword>
<reference evidence="10 11" key="2">
    <citation type="journal article" date="2020" name="Cell Rep.">
        <title>Acquisition and Adaptation of Ultra-small Parasitic Reduced Genome Bacteria to Mammalian Hosts.</title>
        <authorList>
            <person name="McLean J.S."/>
            <person name="Bor B."/>
            <person name="Kerns K.A."/>
            <person name="Liu Q."/>
            <person name="To T.T."/>
            <person name="Solden L."/>
            <person name="Hendrickson E.L."/>
            <person name="Wrighton K."/>
            <person name="Shi W."/>
            <person name="He X."/>
        </authorList>
    </citation>
    <scope>NUCLEOTIDE SEQUENCE [LARGE SCALE GENOMIC DNA]</scope>
    <source>
        <strain evidence="10 11">TM7_CMJM_G6_1_HOT_870</strain>
    </source>
</reference>
<evidence type="ECO:0000256" key="6">
    <source>
        <dbReference type="ARBA" id="ARBA00022884"/>
    </source>
</evidence>
<dbReference type="SMART" id="SM00650">
    <property type="entry name" value="rADc"/>
    <property type="match status" value="1"/>
</dbReference>
<feature type="binding site" evidence="7 8">
    <location>
        <position position="60"/>
    </location>
    <ligand>
        <name>S-adenosyl-L-methionine</name>
        <dbReference type="ChEBI" id="CHEBI:59789"/>
    </ligand>
</feature>
<comment type="caution">
    <text evidence="10">The sequence shown here is derived from an EMBL/GenBank/DDBJ whole genome shotgun (WGS) entry which is preliminary data.</text>
</comment>
<dbReference type="PANTHER" id="PTHR11727">
    <property type="entry name" value="DIMETHYLADENOSINE TRANSFERASE"/>
    <property type="match status" value="1"/>
</dbReference>
<feature type="domain" description="Ribosomal RNA adenine methylase transferase N-terminal" evidence="9">
    <location>
        <begin position="19"/>
        <end position="185"/>
    </location>
</feature>
<dbReference type="SUPFAM" id="SSF53335">
    <property type="entry name" value="S-adenosyl-L-methionine-dependent methyltransferases"/>
    <property type="match status" value="1"/>
</dbReference>
<comment type="catalytic activity">
    <reaction evidence="7">
        <text>adenosine(1518)/adenosine(1519) in 16S rRNA + 4 S-adenosyl-L-methionine = N(6)-dimethyladenosine(1518)/N(6)-dimethyladenosine(1519) in 16S rRNA + 4 S-adenosyl-L-homocysteine + 4 H(+)</text>
        <dbReference type="Rhea" id="RHEA:19609"/>
        <dbReference type="Rhea" id="RHEA-COMP:10232"/>
        <dbReference type="Rhea" id="RHEA-COMP:10233"/>
        <dbReference type="ChEBI" id="CHEBI:15378"/>
        <dbReference type="ChEBI" id="CHEBI:57856"/>
        <dbReference type="ChEBI" id="CHEBI:59789"/>
        <dbReference type="ChEBI" id="CHEBI:74411"/>
        <dbReference type="ChEBI" id="CHEBI:74493"/>
        <dbReference type="EC" id="2.1.1.182"/>
    </reaction>
</comment>
<feature type="binding site" evidence="7 8">
    <location>
        <position position="102"/>
    </location>
    <ligand>
        <name>S-adenosyl-L-methionine</name>
        <dbReference type="ChEBI" id="CHEBI:59789"/>
    </ligand>
</feature>
<dbReference type="InterPro" id="IPR020596">
    <property type="entry name" value="rRNA_Ade_Mease_Trfase_CS"/>
</dbReference>
<evidence type="ECO:0000256" key="4">
    <source>
        <dbReference type="ARBA" id="ARBA00022679"/>
    </source>
</evidence>
<dbReference type="InterPro" id="IPR023165">
    <property type="entry name" value="rRNA_Ade_diMease-like_C"/>
</dbReference>
<dbReference type="Proteomes" id="UP001190925">
    <property type="component" value="Unassembled WGS sequence"/>
</dbReference>
<gene>
    <name evidence="7 10" type="primary">rsmA</name>
    <name evidence="7" type="synonym">ksgA</name>
    <name evidence="10" type="ORF">G6CMJM_00205</name>
</gene>
<dbReference type="EMBL" id="PRLK01000002">
    <property type="protein sequence ID" value="RYC72869.1"/>
    <property type="molecule type" value="Genomic_DNA"/>
</dbReference>
<reference evidence="10 11" key="1">
    <citation type="journal article" date="2018" name="bioRxiv">
        <title>Evidence of independent acquisition and adaption of ultra-small bacteria to human hosts across the highly diverse yet reduced genomes of the phylum Saccharibacteria.</title>
        <authorList>
            <person name="McLean J.S."/>
            <person name="Bor B."/>
            <person name="To T.T."/>
            <person name="Liu Q."/>
            <person name="Kearns K.A."/>
            <person name="Solden L.M."/>
            <person name="Wrighton K.C."/>
            <person name="He X."/>
            <person name="Shi W."/>
        </authorList>
    </citation>
    <scope>NUCLEOTIDE SEQUENCE [LARGE SCALE GENOMIC DNA]</scope>
    <source>
        <strain evidence="10 11">TM7_CMJM_G6_1_HOT_870</strain>
    </source>
</reference>
<keyword evidence="6 7" id="KW-0694">RNA-binding</keyword>
<dbReference type="PROSITE" id="PS51689">
    <property type="entry name" value="SAM_RNA_A_N6_MT"/>
    <property type="match status" value="1"/>
</dbReference>
<keyword evidence="2 7" id="KW-0698">rRNA processing</keyword>
<proteinExistence type="inferred from homology"/>
<evidence type="ECO:0000259" key="9">
    <source>
        <dbReference type="SMART" id="SM00650"/>
    </source>
</evidence>
<keyword evidence="11" id="KW-1185">Reference proteome</keyword>
<dbReference type="Pfam" id="PF00398">
    <property type="entry name" value="RrnaAD"/>
    <property type="match status" value="1"/>
</dbReference>
<evidence type="ECO:0000256" key="1">
    <source>
        <dbReference type="ARBA" id="ARBA00022490"/>
    </source>
</evidence>
<comment type="similarity">
    <text evidence="7">Belongs to the class I-like SAM-binding methyltransferase superfamily. rRNA adenine N(6)-methyltransferase family. RsmA subfamily.</text>
</comment>
<sequence length="268" mass="30294">MALKNKKELGQNWLKDRTILDTIAESGDLNNSDTVLEIGPGLGTLTSSLLKRAKKVIAVEFDKNLAQNLLPQFPGKNLEVFNEDILHFNLEKLPKNYKVVANVPYYITSKIIQNLLMANNKPSKIVILIQKEVAERIVAEKGNMSVLAVSVQVFAKAKLGIEVPRDFFTPPPKVDSQVVVLETREQNLIEIFNLENNCEISEREFFRIVKAGFAAKRKKIVKSLSANLVISKEQAAEILEKYEVSPDLRAQDLEIEEWLKIAKVFYSK</sequence>
<dbReference type="InterPro" id="IPR020598">
    <property type="entry name" value="rRNA_Ade_methylase_Trfase_N"/>
</dbReference>
<feature type="binding site" evidence="7 8">
    <location>
        <position position="84"/>
    </location>
    <ligand>
        <name>S-adenosyl-L-methionine</name>
        <dbReference type="ChEBI" id="CHEBI:59789"/>
    </ligand>
</feature>
<dbReference type="PANTHER" id="PTHR11727:SF7">
    <property type="entry name" value="DIMETHYLADENOSINE TRANSFERASE-RELATED"/>
    <property type="match status" value="1"/>
</dbReference>
<dbReference type="Gene3D" id="1.10.8.100">
    <property type="entry name" value="Ribosomal RNA adenine dimethylase-like, domain 2"/>
    <property type="match status" value="1"/>
</dbReference>
<dbReference type="CDD" id="cd02440">
    <property type="entry name" value="AdoMet_MTases"/>
    <property type="match status" value="1"/>
</dbReference>
<feature type="binding site" evidence="7 8">
    <location>
        <position position="14"/>
    </location>
    <ligand>
        <name>S-adenosyl-L-methionine</name>
        <dbReference type="ChEBI" id="CHEBI:59789"/>
    </ligand>
</feature>
<evidence type="ECO:0000256" key="5">
    <source>
        <dbReference type="ARBA" id="ARBA00022691"/>
    </source>
</evidence>
<evidence type="ECO:0000256" key="3">
    <source>
        <dbReference type="ARBA" id="ARBA00022603"/>
    </source>
</evidence>
<name>A0ABY0FKL4_9BACT</name>
<dbReference type="InterPro" id="IPR029063">
    <property type="entry name" value="SAM-dependent_MTases_sf"/>
</dbReference>
<keyword evidence="1 7" id="KW-0963">Cytoplasm</keyword>
<dbReference type="HAMAP" id="MF_00607">
    <property type="entry name" value="16SrRNA_methyltr_A"/>
    <property type="match status" value="1"/>
</dbReference>
<evidence type="ECO:0000313" key="11">
    <source>
        <dbReference type="Proteomes" id="UP001190925"/>
    </source>
</evidence>
<dbReference type="RefSeq" id="WP_129718627.1">
    <property type="nucleotide sequence ID" value="NZ_PRLK01000002.1"/>
</dbReference>
<dbReference type="InterPro" id="IPR001737">
    <property type="entry name" value="KsgA/Erm"/>
</dbReference>
<dbReference type="GO" id="GO:0052908">
    <property type="term" value="F:16S rRNA (adenine(1518)-N(6)/adenine(1519)-N(6))-dimethyltransferase activity"/>
    <property type="evidence" value="ECO:0007669"/>
    <property type="project" value="UniProtKB-EC"/>
</dbReference>
<keyword evidence="3 7" id="KW-0489">Methyltransferase</keyword>
<dbReference type="PROSITE" id="PS01131">
    <property type="entry name" value="RRNA_A_DIMETH"/>
    <property type="match status" value="1"/>
</dbReference>
<evidence type="ECO:0000313" key="10">
    <source>
        <dbReference type="EMBL" id="RYC72869.1"/>
    </source>
</evidence>
<organism evidence="10 11">
    <name type="scientific">Candidatus Nanogingivalis gingivitcus</name>
    <dbReference type="NCBI Taxonomy" id="2171992"/>
    <lineage>
        <taxon>Bacteria</taxon>
        <taxon>Candidatus Saccharimonadota</taxon>
        <taxon>Candidatus Nanosyncoccalia</taxon>
        <taxon>Candidatus Nanogingivales</taxon>
        <taxon>Candidatus Nanogingivalaceae</taxon>
        <taxon>Candidatus Nanogingivalis</taxon>
    </lineage>
</organism>
<evidence type="ECO:0000256" key="7">
    <source>
        <dbReference type="HAMAP-Rule" id="MF_00607"/>
    </source>
</evidence>
<dbReference type="NCBIfam" id="TIGR00755">
    <property type="entry name" value="ksgA"/>
    <property type="match status" value="1"/>
</dbReference>
<accession>A0ABY0FKL4</accession>
<comment type="subcellular location">
    <subcellularLocation>
        <location evidence="7">Cytoplasm</location>
    </subcellularLocation>
</comment>